<dbReference type="SUPFAM" id="SSF56645">
    <property type="entry name" value="Acyl-CoA dehydrogenase NM domain-like"/>
    <property type="match status" value="1"/>
</dbReference>
<dbReference type="GO" id="GO:0003995">
    <property type="term" value="F:acyl-CoA dehydrogenase activity"/>
    <property type="evidence" value="ECO:0007669"/>
    <property type="project" value="TreeGrafter"/>
</dbReference>
<evidence type="ECO:0000256" key="1">
    <source>
        <dbReference type="ARBA" id="ARBA00023002"/>
    </source>
</evidence>
<dbReference type="GO" id="GO:0050660">
    <property type="term" value="F:flavin adenine dinucleotide binding"/>
    <property type="evidence" value="ECO:0007669"/>
    <property type="project" value="InterPro"/>
</dbReference>
<protein>
    <submittedName>
        <fullName evidence="3">Oxidoreductase</fullName>
    </submittedName>
</protein>
<name>S4WFP2_SALPI</name>
<feature type="domain" description="Acyl-CoA dehydrogenase C-terminal" evidence="2">
    <location>
        <begin position="239"/>
        <end position="370"/>
    </location>
</feature>
<accession>S4WFP2</accession>
<proteinExistence type="predicted"/>
<evidence type="ECO:0000313" key="3">
    <source>
        <dbReference type="EMBL" id="AGO97207.1"/>
    </source>
</evidence>
<dbReference type="SUPFAM" id="SSF47203">
    <property type="entry name" value="Acyl-CoA dehydrogenase C-terminal domain-like"/>
    <property type="match status" value="1"/>
</dbReference>
<dbReference type="GO" id="GO:0033539">
    <property type="term" value="P:fatty acid beta-oxidation using acyl-CoA dehydrogenase"/>
    <property type="evidence" value="ECO:0007669"/>
    <property type="project" value="TreeGrafter"/>
</dbReference>
<dbReference type="InterPro" id="IPR046373">
    <property type="entry name" value="Acyl-CoA_Oxase/DH_mid-dom_sf"/>
</dbReference>
<dbReference type="Gene3D" id="2.40.110.10">
    <property type="entry name" value="Butyryl-CoA Dehydrogenase, subunit A, domain 2"/>
    <property type="match status" value="1"/>
</dbReference>
<dbReference type="GO" id="GO:0005737">
    <property type="term" value="C:cytoplasm"/>
    <property type="evidence" value="ECO:0007669"/>
    <property type="project" value="TreeGrafter"/>
</dbReference>
<dbReference type="Gene3D" id="1.10.540.10">
    <property type="entry name" value="Acyl-CoA dehydrogenase/oxidase, N-terminal domain"/>
    <property type="match status" value="1"/>
</dbReference>
<dbReference type="InterPro" id="IPR036250">
    <property type="entry name" value="AcylCo_DH-like_C"/>
</dbReference>
<dbReference type="GO" id="GO:0016712">
    <property type="term" value="F:oxidoreductase activity, acting on paired donors, with incorporation or reduction of molecular oxygen, reduced flavin or flavoprotein as one donor, and incorporation of one atom of oxygen"/>
    <property type="evidence" value="ECO:0007669"/>
    <property type="project" value="TreeGrafter"/>
</dbReference>
<dbReference type="Gene3D" id="1.20.140.10">
    <property type="entry name" value="Butyryl-CoA Dehydrogenase, subunit A, domain 3"/>
    <property type="match status" value="1"/>
</dbReference>
<evidence type="ECO:0000259" key="2">
    <source>
        <dbReference type="Pfam" id="PF08028"/>
    </source>
</evidence>
<sequence length="392" mass="42678">MSPEALPSEELRKRAEGLVPLIRSHTAWSEEHRRPHDEVVEALAASGLTDLRRPRHYGGYETSARTLVDVISVLTQGDGSTAWNTGVWAIGDWMAGNFPDHVQDEVFATPHTRICVVLSPTAAATAAPGGLVVNGRWQFMSGAHHSHWQVVIAMAPAPDGSQWPVAALVPMSELEIVDDWHTTGLVGTGSVTTVADDVFVPQDRVLPMVAILQSQYASERNATSAVFNTPMIPTGAAGFIGVAIGLAQAARDEFLLRLPGRKITYTGYEQQSDAPVTHFQVAEASLLVDEAEFHAYRMADLLDDKGVSGEPWKLDERMRNRGWLGRVVQQSKAAVDLLAAASGGSSLYRSVPIQRIQRDIQAFSLHALMHPNTNFELYGRGLSGLEPNTMYL</sequence>
<dbReference type="EMBL" id="KC863955">
    <property type="protein sequence ID" value="AGO97207.1"/>
    <property type="molecule type" value="Genomic_DNA"/>
</dbReference>
<keyword evidence="1" id="KW-0560">Oxidoreductase</keyword>
<dbReference type="InterPro" id="IPR009100">
    <property type="entry name" value="AcylCoA_DH/oxidase_NM_dom_sf"/>
</dbReference>
<dbReference type="InterPro" id="IPR013107">
    <property type="entry name" value="Acyl-CoA_DH_C"/>
</dbReference>
<reference evidence="3" key="1">
    <citation type="journal article" date="2013" name="J. Am. Chem. Soc.">
        <title>Structures and comparative characterization of biosynthetic gene clusters for cyanosporasides, enediyne-derived natural products from marine actinomycetes.</title>
        <authorList>
            <person name="Lane A.L."/>
            <person name="Nam S.J."/>
            <person name="Fukuda T."/>
            <person name="Yamanaka K."/>
            <person name="Kauffman C.A."/>
            <person name="Jensen P.R."/>
            <person name="Fenical W."/>
            <person name="Moore B.S."/>
        </authorList>
    </citation>
    <scope>NUCLEOTIDE SEQUENCE</scope>
    <source>
        <strain evidence="3">CNS143</strain>
    </source>
</reference>
<organism evidence="3">
    <name type="scientific">Salinispora pacifica</name>
    <dbReference type="NCBI Taxonomy" id="351187"/>
    <lineage>
        <taxon>Bacteria</taxon>
        <taxon>Bacillati</taxon>
        <taxon>Actinomycetota</taxon>
        <taxon>Actinomycetes</taxon>
        <taxon>Micromonosporales</taxon>
        <taxon>Micromonosporaceae</taxon>
        <taxon>Salinispora</taxon>
    </lineage>
</organism>
<dbReference type="AlphaFoldDB" id="S4WFP2"/>
<dbReference type="InterPro" id="IPR037069">
    <property type="entry name" value="AcylCoA_DH/ox_N_sf"/>
</dbReference>
<dbReference type="InterPro" id="IPR050741">
    <property type="entry name" value="Acyl-CoA_dehydrogenase"/>
</dbReference>
<dbReference type="PANTHER" id="PTHR48083:SF19">
    <property type="entry name" value="FLAVIN-DEPENDENT MONOOXYGENASE, OXYGENASE SUBUNIT HSAA"/>
    <property type="match status" value="1"/>
</dbReference>
<dbReference type="PANTHER" id="PTHR48083">
    <property type="entry name" value="MEDIUM-CHAIN SPECIFIC ACYL-COA DEHYDROGENASE, MITOCHONDRIAL-RELATED"/>
    <property type="match status" value="1"/>
</dbReference>
<dbReference type="Pfam" id="PF08028">
    <property type="entry name" value="Acyl-CoA_dh_2"/>
    <property type="match status" value="1"/>
</dbReference>
<dbReference type="PIRSF" id="PIRSF016578">
    <property type="entry name" value="HsaA"/>
    <property type="match status" value="1"/>
</dbReference>